<dbReference type="GO" id="GO:0031573">
    <property type="term" value="P:mitotic intra-S DNA damage checkpoint signaling"/>
    <property type="evidence" value="ECO:0007669"/>
    <property type="project" value="TreeGrafter"/>
</dbReference>
<keyword evidence="10" id="KW-0234">DNA repair</keyword>
<keyword evidence="12" id="KW-0469">Meiosis</keyword>
<evidence type="ECO:0000256" key="6">
    <source>
        <dbReference type="ARBA" id="ARBA00022763"/>
    </source>
</evidence>
<evidence type="ECO:0000256" key="7">
    <source>
        <dbReference type="ARBA" id="ARBA00022801"/>
    </source>
</evidence>
<dbReference type="PANTHER" id="PTHR21077:SF5">
    <property type="entry name" value="CROSSOVER JUNCTION ENDONUCLEASE MMS4"/>
    <property type="match status" value="1"/>
</dbReference>
<proteinExistence type="predicted"/>
<dbReference type="GO" id="GO:0031297">
    <property type="term" value="P:replication fork processing"/>
    <property type="evidence" value="ECO:0007669"/>
    <property type="project" value="TreeGrafter"/>
</dbReference>
<dbReference type="GO" id="GO:0048476">
    <property type="term" value="C:Holliday junction resolvase complex"/>
    <property type="evidence" value="ECO:0007669"/>
    <property type="project" value="InterPro"/>
</dbReference>
<dbReference type="KEGG" id="apln:108732828"/>
<dbReference type="FunCoup" id="A0A7F5R8Y5">
    <property type="interactions" value="544"/>
</dbReference>
<dbReference type="Pfam" id="PF21292">
    <property type="entry name" value="EME1-MUS81_C"/>
    <property type="match status" value="1"/>
</dbReference>
<keyword evidence="7" id="KW-0378">Hydrolase</keyword>
<feature type="region of interest" description="Disordered" evidence="13">
    <location>
        <begin position="135"/>
        <end position="171"/>
    </location>
</feature>
<dbReference type="PANTHER" id="PTHR21077">
    <property type="entry name" value="EME1 PROTEIN"/>
    <property type="match status" value="1"/>
</dbReference>
<dbReference type="GO" id="GO:0046872">
    <property type="term" value="F:metal ion binding"/>
    <property type="evidence" value="ECO:0007669"/>
    <property type="project" value="UniProtKB-KW"/>
</dbReference>
<reference evidence="15" key="1">
    <citation type="submission" date="2025-08" db="UniProtKB">
        <authorList>
            <consortium name="RefSeq"/>
        </authorList>
    </citation>
    <scope>IDENTIFICATION</scope>
    <source>
        <tissue evidence="15">Entire body</tissue>
    </source>
</reference>
<dbReference type="OrthoDB" id="343092at2759"/>
<dbReference type="GO" id="GO:0000712">
    <property type="term" value="P:resolution of meiotic recombination intermediates"/>
    <property type="evidence" value="ECO:0007669"/>
    <property type="project" value="TreeGrafter"/>
</dbReference>
<keyword evidence="3" id="KW-0540">Nuclease</keyword>
<dbReference type="Proteomes" id="UP000192223">
    <property type="component" value="Unplaced"/>
</dbReference>
<keyword evidence="6" id="KW-0227">DNA damage</keyword>
<dbReference type="AlphaFoldDB" id="A0A7F5R8Y5"/>
<dbReference type="InterPro" id="IPR042530">
    <property type="entry name" value="EME1/EME2_C"/>
</dbReference>
<evidence type="ECO:0000256" key="5">
    <source>
        <dbReference type="ARBA" id="ARBA00022759"/>
    </source>
</evidence>
<evidence type="ECO:0000256" key="9">
    <source>
        <dbReference type="ARBA" id="ARBA00023172"/>
    </source>
</evidence>
<dbReference type="CDD" id="cd20083">
    <property type="entry name" value="XPF_nuclease_EME"/>
    <property type="match status" value="1"/>
</dbReference>
<keyword evidence="4" id="KW-0479">Metal-binding</keyword>
<evidence type="ECO:0000256" key="2">
    <source>
        <dbReference type="ARBA" id="ARBA00004123"/>
    </source>
</evidence>
<feature type="compositionally biased region" description="Basic and acidic residues" evidence="13">
    <location>
        <begin position="160"/>
        <end position="171"/>
    </location>
</feature>
<evidence type="ECO:0000256" key="3">
    <source>
        <dbReference type="ARBA" id="ARBA00022722"/>
    </source>
</evidence>
<accession>A0A7F5R8Y5</accession>
<evidence type="ECO:0000256" key="10">
    <source>
        <dbReference type="ARBA" id="ARBA00023204"/>
    </source>
</evidence>
<dbReference type="GO" id="GO:0005634">
    <property type="term" value="C:nucleus"/>
    <property type="evidence" value="ECO:0007669"/>
    <property type="project" value="UniProtKB-SubCell"/>
</dbReference>
<evidence type="ECO:0000256" key="11">
    <source>
        <dbReference type="ARBA" id="ARBA00023242"/>
    </source>
</evidence>
<dbReference type="GO" id="GO:0006302">
    <property type="term" value="P:double-strand break repair"/>
    <property type="evidence" value="ECO:0007669"/>
    <property type="project" value="TreeGrafter"/>
</dbReference>
<gene>
    <name evidence="15" type="primary">LOC108732828</name>
</gene>
<keyword evidence="14" id="KW-1185">Reference proteome</keyword>
<dbReference type="Gene3D" id="3.40.50.10130">
    <property type="match status" value="1"/>
</dbReference>
<evidence type="ECO:0000256" key="13">
    <source>
        <dbReference type="SAM" id="MobiDB-lite"/>
    </source>
</evidence>
<evidence type="ECO:0000256" key="4">
    <source>
        <dbReference type="ARBA" id="ARBA00022723"/>
    </source>
</evidence>
<comment type="cofactor">
    <cofactor evidence="1">
        <name>Mg(2+)</name>
        <dbReference type="ChEBI" id="CHEBI:18420"/>
    </cofactor>
</comment>
<name>A0A7F5R8Y5_AGRPL</name>
<evidence type="ECO:0000313" key="15">
    <source>
        <dbReference type="RefSeq" id="XP_025832424.1"/>
    </source>
</evidence>
<dbReference type="InterPro" id="IPR033310">
    <property type="entry name" value="Mms4/EME1/EME2"/>
</dbReference>
<dbReference type="RefSeq" id="XP_025832424.1">
    <property type="nucleotide sequence ID" value="XM_025976639.1"/>
</dbReference>
<keyword evidence="11" id="KW-0539">Nucleus</keyword>
<evidence type="ECO:0000256" key="1">
    <source>
        <dbReference type="ARBA" id="ARBA00001946"/>
    </source>
</evidence>
<comment type="subcellular location">
    <subcellularLocation>
        <location evidence="2">Nucleus</location>
    </subcellularLocation>
</comment>
<dbReference type="InParanoid" id="A0A7F5R8Y5"/>
<dbReference type="GO" id="GO:0008821">
    <property type="term" value="F:crossover junction DNA endonuclease activity"/>
    <property type="evidence" value="ECO:0007669"/>
    <property type="project" value="TreeGrafter"/>
</dbReference>
<protein>
    <submittedName>
        <fullName evidence="15">Crossover junction endonuclease EME1</fullName>
    </submittedName>
</protein>
<evidence type="ECO:0000256" key="12">
    <source>
        <dbReference type="ARBA" id="ARBA00023254"/>
    </source>
</evidence>
<keyword evidence="5 15" id="KW-0255">Endonuclease</keyword>
<sequence>MEVDAILKKYSAVIENGILGDTKQDTKDFLKQDNKSEVIYVLDSSDEENDESLMKCVQIEDHKIGEIDLPIDKLCEASSSSSQNENALQKQFSSSVKYSLESSDDELPYISPIKQKQHGTNWDCLDHKQSEIEKDITSSCSSQEHSGKFAVSKQARKRKDPSQKENEKLEKAKAKAVKIAERNKLKIEAEKKKAEKRMLQIIHKNLKPDQCLKTITVYIDSKIIDQKYGGEILNTLQSNEISCKINQQLLPGVITWSCQIQSQLMNENGQLSLTNEKNEANEVLMIMNWDELIDLVSKETFVSYVQEIKNIYVNKRIIIGLYGLKSYFRYQKSKKRKDFRSAVEGKGKKAKIGKEGKIFEDAPTVTETYLEDALTEAQIYCSCNHRMVDTTLDLAQMVLQLTKSIAQKPYKLEKQAKDEQFRMYLSGENRNCVNVDKSGNGLQRLWSQQLTMFPMASLETAEAVMSKYPTPACLMEAYEMCETSDEGEKLLQTIPVRRAAGPLANDRKIGLELSKRIYKFFTSMDGDMVL</sequence>
<evidence type="ECO:0000256" key="8">
    <source>
        <dbReference type="ARBA" id="ARBA00022842"/>
    </source>
</evidence>
<dbReference type="InterPro" id="IPR047524">
    <property type="entry name" value="XPF_nuclease_EME1_plant/arthr"/>
</dbReference>
<keyword evidence="8" id="KW-0460">Magnesium</keyword>
<evidence type="ECO:0000313" key="14">
    <source>
        <dbReference type="Proteomes" id="UP000192223"/>
    </source>
</evidence>
<dbReference type="Gene3D" id="1.10.150.670">
    <property type="entry name" value="Crossover junction endonuclease EME1, DNA-binding domain"/>
    <property type="match status" value="1"/>
</dbReference>
<dbReference type="GeneID" id="108732828"/>
<keyword evidence="9" id="KW-0233">DNA recombination</keyword>
<organism evidence="14 15">
    <name type="scientific">Agrilus planipennis</name>
    <name type="common">Emerald ash borer</name>
    <name type="synonym">Agrilus marcopoli</name>
    <dbReference type="NCBI Taxonomy" id="224129"/>
    <lineage>
        <taxon>Eukaryota</taxon>
        <taxon>Metazoa</taxon>
        <taxon>Ecdysozoa</taxon>
        <taxon>Arthropoda</taxon>
        <taxon>Hexapoda</taxon>
        <taxon>Insecta</taxon>
        <taxon>Pterygota</taxon>
        <taxon>Neoptera</taxon>
        <taxon>Endopterygota</taxon>
        <taxon>Coleoptera</taxon>
        <taxon>Polyphaga</taxon>
        <taxon>Elateriformia</taxon>
        <taxon>Buprestoidea</taxon>
        <taxon>Buprestidae</taxon>
        <taxon>Agrilinae</taxon>
        <taxon>Agrilus</taxon>
    </lineage>
</organism>